<dbReference type="GO" id="GO:0006302">
    <property type="term" value="P:double-strand break repair"/>
    <property type="evidence" value="ECO:0007669"/>
    <property type="project" value="TreeGrafter"/>
</dbReference>
<sequence length="939" mass="103683">MKHNPLLLLIDGSSYLYRAFHAMPALINSQGEPTGAVYGMVNMLRGLIDELAPEHMAVVFDAKGKTFREELYPEYKANRPPMPEELQRQIAPLHALVSALGLPMLAVSGVEADDVIGTLALRAEAAGLSVSISTGDKDFAQLVTDKVTLVNTMDGSRLDPKGVEDKFGVPPSRMVDYLALVGDAVDNVPGVPKVGPKTAVKWLRAYGSLDGVVANAKEIKGKVGENLRANLEQLRLSRRLVTIERDVPLDRTPLDLTRAGPDTDRLRELYARLEFKTWLSELLTKEGKAQPQRQPESDSRARSDAGTDMDPNSASGSGAETDVDPVGSAISYEVILDRARFDAWLERLRNAPLFAFDVETTSLDYLVAEIVGVSFAVESDAIGRKFDAAYLPVGHDYPGAPEQLPRDAVLTALRPLIEDSNRPKVGQNLKYDTQVLMRYGIRMAGIAFDTMLESYVIDSAGSRHDMETLALKYLARGTTSFEDVAGKSARNARQLTFDQIPLEKAAPYAAEDAEVTFALHSTLWPRVCQSPRLKSVFQEIEMPLAPVLAKMEREGVLVDAPLLARQSEELAREMEEIEREARRVAGEEFNLASPKQIQEILFDKMGLPVRSKTPKGQPSTAESVLQELAIHYPLPELILKHRSLGKLKSTYADALPARIHSVSGRVHTSYHQAVTATGRLSSSDPNLQNIPVRTVQGRRIRQAFIAPPGYRLLAADYSQIELRIMAHLSGDRGLEKAFSAGSDVHAATAAEIFGGPVENVTKEQRRRAKAINFGLMYGMSAFGLARQLGIRRDEAQTYIDQYFERYPDVKRFTDSIQALAHEQGFVETLFGRRLYLPDIRSRNAQRRQYAERTAINAPMQGTAADIIKRAMIRLHHWIADGNLDGRMIMQVHDELVFEVAEDALNKAGDAIARHMSSAAELSVPLVVEVGIGANWDEAH</sequence>
<dbReference type="InterPro" id="IPR002298">
    <property type="entry name" value="DNA_polymerase_A"/>
</dbReference>
<dbReference type="FunFam" id="1.10.150.20:FF:000002">
    <property type="entry name" value="DNA polymerase I"/>
    <property type="match status" value="1"/>
</dbReference>
<dbReference type="GO" id="GO:0003677">
    <property type="term" value="F:DNA binding"/>
    <property type="evidence" value="ECO:0007669"/>
    <property type="project" value="UniProtKB-UniRule"/>
</dbReference>
<dbReference type="SUPFAM" id="SSF56672">
    <property type="entry name" value="DNA/RNA polymerases"/>
    <property type="match status" value="1"/>
</dbReference>
<dbReference type="InterPro" id="IPR019760">
    <property type="entry name" value="DNA-dir_DNA_pol_A_CS"/>
</dbReference>
<organism evidence="23">
    <name type="scientific">Candidatus Kentrum sp. SD</name>
    <dbReference type="NCBI Taxonomy" id="2126332"/>
    <lineage>
        <taxon>Bacteria</taxon>
        <taxon>Pseudomonadati</taxon>
        <taxon>Pseudomonadota</taxon>
        <taxon>Gammaproteobacteria</taxon>
        <taxon>Candidatus Kentrum</taxon>
    </lineage>
</organism>
<evidence type="ECO:0000259" key="20">
    <source>
        <dbReference type="SMART" id="SM00474"/>
    </source>
</evidence>
<dbReference type="EC" id="2.7.7.7" evidence="3 16"/>
<dbReference type="SUPFAM" id="SSF88723">
    <property type="entry name" value="PIN domain-like"/>
    <property type="match status" value="1"/>
</dbReference>
<dbReference type="InterPro" id="IPR036279">
    <property type="entry name" value="5-3_exonuclease_C_sf"/>
</dbReference>
<keyword evidence="7 17" id="KW-0235">DNA replication</keyword>
<dbReference type="SMART" id="SM00474">
    <property type="entry name" value="35EXOc"/>
    <property type="match status" value="1"/>
</dbReference>
<comment type="subunit">
    <text evidence="2">Single-chain monomer with multiple functions.</text>
</comment>
<dbReference type="InterPro" id="IPR020046">
    <property type="entry name" value="5-3_exonucl_a-hlix_arch_N"/>
</dbReference>
<dbReference type="EMBL" id="CAADHB010000003">
    <property type="protein sequence ID" value="VFK77864.1"/>
    <property type="molecule type" value="Genomic_DNA"/>
</dbReference>
<dbReference type="NCBIfam" id="TIGR00593">
    <property type="entry name" value="pola"/>
    <property type="match status" value="1"/>
</dbReference>
<dbReference type="InterPro" id="IPR018320">
    <property type="entry name" value="DNA_polymerase_1"/>
</dbReference>
<dbReference type="GO" id="GO:0003887">
    <property type="term" value="F:DNA-directed DNA polymerase activity"/>
    <property type="evidence" value="ECO:0007669"/>
    <property type="project" value="UniProtKB-UniRule"/>
</dbReference>
<dbReference type="Gene3D" id="3.30.420.10">
    <property type="entry name" value="Ribonuclease H-like superfamily/Ribonuclease H"/>
    <property type="match status" value="1"/>
</dbReference>
<feature type="region of interest" description="Disordered" evidence="19">
    <location>
        <begin position="286"/>
        <end position="323"/>
    </location>
</feature>
<dbReference type="CDD" id="cd09898">
    <property type="entry name" value="H3TH_53EXO"/>
    <property type="match status" value="1"/>
</dbReference>
<evidence type="ECO:0000256" key="17">
    <source>
        <dbReference type="RuleBase" id="RU004460"/>
    </source>
</evidence>
<name>A0A451BHV2_9GAMM</name>
<dbReference type="Gene3D" id="3.40.50.1010">
    <property type="entry name" value="5'-nuclease"/>
    <property type="match status" value="1"/>
</dbReference>
<dbReference type="PANTHER" id="PTHR10133">
    <property type="entry name" value="DNA POLYMERASE I"/>
    <property type="match status" value="1"/>
</dbReference>
<evidence type="ECO:0000256" key="19">
    <source>
        <dbReference type="SAM" id="MobiDB-lite"/>
    </source>
</evidence>
<dbReference type="Gene3D" id="3.30.70.370">
    <property type="match status" value="1"/>
</dbReference>
<comment type="catalytic activity">
    <reaction evidence="15 17">
        <text>DNA(n) + a 2'-deoxyribonucleoside 5'-triphosphate = DNA(n+1) + diphosphate</text>
        <dbReference type="Rhea" id="RHEA:22508"/>
        <dbReference type="Rhea" id="RHEA-COMP:17339"/>
        <dbReference type="Rhea" id="RHEA-COMP:17340"/>
        <dbReference type="ChEBI" id="CHEBI:33019"/>
        <dbReference type="ChEBI" id="CHEBI:61560"/>
        <dbReference type="ChEBI" id="CHEBI:173112"/>
        <dbReference type="EC" id="2.7.7.7"/>
    </reaction>
</comment>
<dbReference type="InterPro" id="IPR029060">
    <property type="entry name" value="PIN-like_dom_sf"/>
</dbReference>
<dbReference type="PANTHER" id="PTHR10133:SF27">
    <property type="entry name" value="DNA POLYMERASE NU"/>
    <property type="match status" value="1"/>
</dbReference>
<evidence type="ECO:0000313" key="23">
    <source>
        <dbReference type="EMBL" id="VFK77864.1"/>
    </source>
</evidence>
<dbReference type="GO" id="GO:0008408">
    <property type="term" value="F:3'-5' exonuclease activity"/>
    <property type="evidence" value="ECO:0007669"/>
    <property type="project" value="UniProtKB-UniRule"/>
</dbReference>
<dbReference type="InterPro" id="IPR008918">
    <property type="entry name" value="HhH2"/>
</dbReference>
<dbReference type="FunFam" id="1.10.150.20:FF:000003">
    <property type="entry name" value="DNA polymerase I"/>
    <property type="match status" value="1"/>
</dbReference>
<evidence type="ECO:0000256" key="11">
    <source>
        <dbReference type="ARBA" id="ARBA00022839"/>
    </source>
</evidence>
<evidence type="ECO:0000256" key="13">
    <source>
        <dbReference type="ARBA" id="ARBA00023125"/>
    </source>
</evidence>
<dbReference type="SUPFAM" id="SSF47807">
    <property type="entry name" value="5' to 3' exonuclease, C-terminal subdomain"/>
    <property type="match status" value="1"/>
</dbReference>
<evidence type="ECO:0000256" key="12">
    <source>
        <dbReference type="ARBA" id="ARBA00022932"/>
    </source>
</evidence>
<gene>
    <name evidence="17" type="primary">polA</name>
    <name evidence="23" type="ORF">BECKSD772D_GA0070982_100320</name>
</gene>
<dbReference type="Pfam" id="PF00476">
    <property type="entry name" value="DNA_pol_A"/>
    <property type="match status" value="1"/>
</dbReference>
<dbReference type="SUPFAM" id="SSF53098">
    <property type="entry name" value="Ribonuclease H-like"/>
    <property type="match status" value="1"/>
</dbReference>
<dbReference type="SMART" id="SM00279">
    <property type="entry name" value="HhH2"/>
    <property type="match status" value="1"/>
</dbReference>
<keyword evidence="13 17" id="KW-0238">DNA-binding</keyword>
<evidence type="ECO:0000256" key="14">
    <source>
        <dbReference type="ARBA" id="ARBA00023204"/>
    </source>
</evidence>
<keyword evidence="9 17" id="KW-0227">DNA damage</keyword>
<evidence type="ECO:0000256" key="18">
    <source>
        <dbReference type="SAM" id="Coils"/>
    </source>
</evidence>
<dbReference type="PRINTS" id="PR00868">
    <property type="entry name" value="DNAPOLI"/>
</dbReference>
<dbReference type="Gene3D" id="1.20.1060.10">
    <property type="entry name" value="Taq DNA Polymerase, Chain T, domain 4"/>
    <property type="match status" value="1"/>
</dbReference>
<evidence type="ECO:0000256" key="10">
    <source>
        <dbReference type="ARBA" id="ARBA00022801"/>
    </source>
</evidence>
<dbReference type="InterPro" id="IPR002421">
    <property type="entry name" value="5-3_exonuclease"/>
</dbReference>
<evidence type="ECO:0000256" key="8">
    <source>
        <dbReference type="ARBA" id="ARBA00022722"/>
    </source>
</evidence>
<dbReference type="NCBIfam" id="NF004397">
    <property type="entry name" value="PRK05755.1"/>
    <property type="match status" value="1"/>
</dbReference>
<keyword evidence="14 17" id="KW-0234">DNA repair</keyword>
<evidence type="ECO:0000256" key="2">
    <source>
        <dbReference type="ARBA" id="ARBA00011541"/>
    </source>
</evidence>
<evidence type="ECO:0000259" key="21">
    <source>
        <dbReference type="SMART" id="SM00475"/>
    </source>
</evidence>
<feature type="compositionally biased region" description="Basic and acidic residues" evidence="19">
    <location>
        <begin position="295"/>
        <end position="305"/>
    </location>
</feature>
<dbReference type="Gene3D" id="1.10.150.20">
    <property type="entry name" value="5' to 3' exonuclease, C-terminal subdomain"/>
    <property type="match status" value="2"/>
</dbReference>
<evidence type="ECO:0000256" key="16">
    <source>
        <dbReference type="NCBIfam" id="TIGR00593"/>
    </source>
</evidence>
<evidence type="ECO:0000256" key="15">
    <source>
        <dbReference type="ARBA" id="ARBA00049244"/>
    </source>
</evidence>
<dbReference type="SMART" id="SM00482">
    <property type="entry name" value="POLAc"/>
    <property type="match status" value="1"/>
</dbReference>
<keyword evidence="18" id="KW-0175">Coiled coil</keyword>
<dbReference type="FunFam" id="3.30.420.10:FF:000026">
    <property type="entry name" value="DNA polymerase I"/>
    <property type="match status" value="1"/>
</dbReference>
<evidence type="ECO:0000256" key="1">
    <source>
        <dbReference type="ARBA" id="ARBA00007705"/>
    </source>
</evidence>
<evidence type="ECO:0000256" key="5">
    <source>
        <dbReference type="ARBA" id="ARBA00022679"/>
    </source>
</evidence>
<keyword evidence="8" id="KW-0540">Nuclease</keyword>
<comment type="function">
    <text evidence="17">In addition to polymerase activity, this DNA polymerase exhibits 3'-5' and 5'-3' exonuclease activity.</text>
</comment>
<dbReference type="InterPro" id="IPR036397">
    <property type="entry name" value="RNaseH_sf"/>
</dbReference>
<keyword evidence="5 17" id="KW-0808">Transferase</keyword>
<dbReference type="FunFam" id="3.40.50.1010:FF:000001">
    <property type="entry name" value="DNA polymerase I"/>
    <property type="match status" value="1"/>
</dbReference>
<evidence type="ECO:0000256" key="4">
    <source>
        <dbReference type="ARBA" id="ARBA00020311"/>
    </source>
</evidence>
<protein>
    <recommendedName>
        <fullName evidence="4 16">DNA polymerase I</fullName>
        <ecNumber evidence="3 16">2.7.7.7</ecNumber>
    </recommendedName>
</protein>
<keyword evidence="11 17" id="KW-0269">Exonuclease</keyword>
<evidence type="ECO:0000256" key="3">
    <source>
        <dbReference type="ARBA" id="ARBA00012417"/>
    </source>
</evidence>
<evidence type="ECO:0000256" key="9">
    <source>
        <dbReference type="ARBA" id="ARBA00022763"/>
    </source>
</evidence>
<dbReference type="AlphaFoldDB" id="A0A451BHV2"/>
<dbReference type="SMART" id="SM00475">
    <property type="entry name" value="53EXOc"/>
    <property type="match status" value="1"/>
</dbReference>
<dbReference type="Pfam" id="PF01612">
    <property type="entry name" value="DNA_pol_A_exo1"/>
    <property type="match status" value="1"/>
</dbReference>
<dbReference type="InterPro" id="IPR020045">
    <property type="entry name" value="DNA_polI_H3TH"/>
</dbReference>
<dbReference type="GO" id="GO:0006261">
    <property type="term" value="P:DNA-templated DNA replication"/>
    <property type="evidence" value="ECO:0007669"/>
    <property type="project" value="UniProtKB-UniRule"/>
</dbReference>
<keyword evidence="6 17" id="KW-0548">Nucleotidyltransferase</keyword>
<dbReference type="Pfam" id="PF02739">
    <property type="entry name" value="5_3_exonuc_N"/>
    <property type="match status" value="1"/>
</dbReference>
<dbReference type="FunFam" id="1.20.1060.10:FF:000001">
    <property type="entry name" value="DNA polymerase I"/>
    <property type="match status" value="1"/>
</dbReference>
<feature type="domain" description="3'-5' exonuclease" evidence="20">
    <location>
        <begin position="332"/>
        <end position="528"/>
    </location>
</feature>
<dbReference type="CDD" id="cd09859">
    <property type="entry name" value="PIN_53EXO"/>
    <property type="match status" value="1"/>
</dbReference>
<evidence type="ECO:0000259" key="22">
    <source>
        <dbReference type="SMART" id="SM00482"/>
    </source>
</evidence>
<proteinExistence type="inferred from homology"/>
<accession>A0A451BHV2</accession>
<dbReference type="GO" id="GO:0008409">
    <property type="term" value="F:5'-3' exonuclease activity"/>
    <property type="evidence" value="ECO:0007669"/>
    <property type="project" value="UniProtKB-UniRule"/>
</dbReference>
<dbReference type="InterPro" id="IPR001098">
    <property type="entry name" value="DNA-dir_DNA_pol_A_palm_dom"/>
</dbReference>
<feature type="coiled-coil region" evidence="18">
    <location>
        <begin position="560"/>
        <end position="587"/>
    </location>
</feature>
<dbReference type="CDD" id="cd06139">
    <property type="entry name" value="DNA_polA_I_Ecoli_like_exo"/>
    <property type="match status" value="1"/>
</dbReference>
<dbReference type="InterPro" id="IPR012337">
    <property type="entry name" value="RNaseH-like_sf"/>
</dbReference>
<evidence type="ECO:0000256" key="7">
    <source>
        <dbReference type="ARBA" id="ARBA00022705"/>
    </source>
</evidence>
<keyword evidence="12 17" id="KW-0239">DNA-directed DNA polymerase</keyword>
<feature type="domain" description="5'-3' exonuclease" evidence="21">
    <location>
        <begin position="2"/>
        <end position="259"/>
    </location>
</feature>
<keyword evidence="10 17" id="KW-0378">Hydrolase</keyword>
<dbReference type="PROSITE" id="PS00447">
    <property type="entry name" value="DNA_POLYMERASE_A"/>
    <property type="match status" value="1"/>
</dbReference>
<dbReference type="InterPro" id="IPR043502">
    <property type="entry name" value="DNA/RNA_pol_sf"/>
</dbReference>
<dbReference type="Pfam" id="PF01367">
    <property type="entry name" value="5_3_exonuc"/>
    <property type="match status" value="1"/>
</dbReference>
<comment type="similarity">
    <text evidence="1 17">Belongs to the DNA polymerase type-A family.</text>
</comment>
<evidence type="ECO:0000256" key="6">
    <source>
        <dbReference type="ARBA" id="ARBA00022695"/>
    </source>
</evidence>
<reference evidence="23" key="1">
    <citation type="submission" date="2019-02" db="EMBL/GenBank/DDBJ databases">
        <authorList>
            <person name="Gruber-Vodicka R. H."/>
            <person name="Seah K. B. B."/>
        </authorList>
    </citation>
    <scope>NUCLEOTIDE SEQUENCE</scope>
    <source>
        <strain evidence="23">BECK_S127</strain>
    </source>
</reference>
<feature type="domain" description="DNA-directed DNA polymerase family A palm" evidence="22">
    <location>
        <begin position="697"/>
        <end position="903"/>
    </location>
</feature>
<dbReference type="CDD" id="cd08637">
    <property type="entry name" value="DNA_pol_A_pol_I_C"/>
    <property type="match status" value="1"/>
</dbReference>
<dbReference type="InterPro" id="IPR002562">
    <property type="entry name" value="3'-5'_exonuclease_dom"/>
</dbReference>